<keyword evidence="2" id="KW-1185">Reference proteome</keyword>
<dbReference type="AlphaFoldDB" id="A0A2G5PFJ3"/>
<dbReference type="EMBL" id="PDCN02000002">
    <property type="protein sequence ID" value="PIB77091.1"/>
    <property type="molecule type" value="Genomic_DNA"/>
</dbReference>
<dbReference type="Pfam" id="PF21274">
    <property type="entry name" value="Rng_hyd_C"/>
    <property type="match status" value="1"/>
</dbReference>
<dbReference type="InterPro" id="IPR036249">
    <property type="entry name" value="Thioredoxin-like_sf"/>
</dbReference>
<protein>
    <submittedName>
        <fullName evidence="1">Uncharacterized protein</fullName>
    </submittedName>
</protein>
<gene>
    <name evidence="1" type="ORF">CQY22_002190</name>
</gene>
<reference evidence="1 2" key="1">
    <citation type="journal article" date="2017" name="Infect. Genet. Evol.">
        <title>The new phylogeny of the genus Mycobacterium: The old and the news.</title>
        <authorList>
            <person name="Tortoli E."/>
            <person name="Fedrizzi T."/>
            <person name="Meehan C.J."/>
            <person name="Trovato A."/>
            <person name="Grottola A."/>
            <person name="Giacobazzi E."/>
            <person name="Serpini G.F."/>
            <person name="Tagliazucchi S."/>
            <person name="Fabio A."/>
            <person name="Bettua C."/>
            <person name="Bertorelli R."/>
            <person name="Frascaro F."/>
            <person name="De Sanctis V."/>
            <person name="Pecorari M."/>
            <person name="Jousson O."/>
            <person name="Segata N."/>
            <person name="Cirillo D.M."/>
        </authorList>
    </citation>
    <scope>NUCLEOTIDE SEQUENCE [LARGE SCALE GENOMIC DNA]</scope>
    <source>
        <strain evidence="1 2">CIP1034565</strain>
    </source>
</reference>
<dbReference type="Gene3D" id="3.40.30.120">
    <property type="match status" value="1"/>
</dbReference>
<organism evidence="1 2">
    <name type="scientific">Mycolicibacterium brumae</name>
    <dbReference type="NCBI Taxonomy" id="85968"/>
    <lineage>
        <taxon>Bacteria</taxon>
        <taxon>Bacillati</taxon>
        <taxon>Actinomycetota</taxon>
        <taxon>Actinomycetes</taxon>
        <taxon>Mycobacteriales</taxon>
        <taxon>Mycobacteriaceae</taxon>
        <taxon>Mycolicibacterium</taxon>
    </lineage>
</organism>
<evidence type="ECO:0000313" key="2">
    <source>
        <dbReference type="Proteomes" id="UP000230551"/>
    </source>
</evidence>
<sequence>MLTRAISQLDVSYHDGSGAAPHGRVAVGDRAPDLTVGAATGWSVRLHDLLDDDGYTLLVFADIDADDLCERVQVARIPDPAAAAAYGLPDGGVALVRPDGYLAYLGAELDREALAGQLFAGDARICR</sequence>
<dbReference type="STRING" id="85968.GCA_900073015_01888"/>
<evidence type="ECO:0000313" key="1">
    <source>
        <dbReference type="EMBL" id="PIB77091.1"/>
    </source>
</evidence>
<proteinExistence type="predicted"/>
<dbReference type="OrthoDB" id="8670884at2"/>
<comment type="caution">
    <text evidence="1">The sequence shown here is derived from an EMBL/GenBank/DDBJ whole genome shotgun (WGS) entry which is preliminary data.</text>
</comment>
<accession>A0A2G5PFJ3</accession>
<dbReference type="SUPFAM" id="SSF52833">
    <property type="entry name" value="Thioredoxin-like"/>
    <property type="match status" value="1"/>
</dbReference>
<dbReference type="Proteomes" id="UP000230551">
    <property type="component" value="Unassembled WGS sequence"/>
</dbReference>
<name>A0A2G5PFJ3_9MYCO</name>